<comment type="caution">
    <text evidence="3">The sequence shown here is derived from an EMBL/GenBank/DDBJ whole genome shotgun (WGS) entry which is preliminary data.</text>
</comment>
<evidence type="ECO:0000259" key="2">
    <source>
        <dbReference type="Pfam" id="PF01243"/>
    </source>
</evidence>
<dbReference type="EMBL" id="BAAARW010000016">
    <property type="protein sequence ID" value="GAA2425826.1"/>
    <property type="molecule type" value="Genomic_DNA"/>
</dbReference>
<dbReference type="InterPro" id="IPR052019">
    <property type="entry name" value="F420H2_bilvrd_red/Heme_oxyg"/>
</dbReference>
<evidence type="ECO:0000313" key="4">
    <source>
        <dbReference type="Proteomes" id="UP001501231"/>
    </source>
</evidence>
<dbReference type="InterPro" id="IPR012349">
    <property type="entry name" value="Split_barrel_FMN-bd"/>
</dbReference>
<dbReference type="Pfam" id="PF01243">
    <property type="entry name" value="PNPOx_N"/>
    <property type="match status" value="1"/>
</dbReference>
<dbReference type="NCBIfam" id="TIGR04023">
    <property type="entry name" value="PPOX_MSMEG_5819"/>
    <property type="match status" value="1"/>
</dbReference>
<dbReference type="PANTHER" id="PTHR35176:SF6">
    <property type="entry name" value="HEME OXYGENASE HI_0854-RELATED"/>
    <property type="match status" value="1"/>
</dbReference>
<dbReference type="InterPro" id="IPR011576">
    <property type="entry name" value="Pyridox_Oxase_N"/>
</dbReference>
<dbReference type="InterPro" id="IPR024031">
    <property type="entry name" value="MSMEG_5819/OxyR"/>
</dbReference>
<accession>A0ABP5WHV3</accession>
<protein>
    <submittedName>
        <fullName evidence="3">PPOX class F420-dependent oxidoreductase</fullName>
    </submittedName>
</protein>
<reference evidence="4" key="1">
    <citation type="journal article" date="2019" name="Int. J. Syst. Evol. Microbiol.">
        <title>The Global Catalogue of Microorganisms (GCM) 10K type strain sequencing project: providing services to taxonomists for standard genome sequencing and annotation.</title>
        <authorList>
            <consortium name="The Broad Institute Genomics Platform"/>
            <consortium name="The Broad Institute Genome Sequencing Center for Infectious Disease"/>
            <person name="Wu L."/>
            <person name="Ma J."/>
        </authorList>
    </citation>
    <scope>NUCLEOTIDE SEQUENCE [LARGE SCALE GENOMIC DNA]</scope>
    <source>
        <strain evidence="4">JCM 3325</strain>
    </source>
</reference>
<keyword evidence="1" id="KW-0560">Oxidoreductase</keyword>
<gene>
    <name evidence="3" type="ORF">GCM10010191_42770</name>
</gene>
<dbReference type="RefSeq" id="WP_344591030.1">
    <property type="nucleotide sequence ID" value="NZ_BAAARW010000016.1"/>
</dbReference>
<dbReference type="Proteomes" id="UP001501231">
    <property type="component" value="Unassembled WGS sequence"/>
</dbReference>
<evidence type="ECO:0000256" key="1">
    <source>
        <dbReference type="ARBA" id="ARBA00023002"/>
    </source>
</evidence>
<name>A0ABP5WHV3_9ACTN</name>
<dbReference type="PANTHER" id="PTHR35176">
    <property type="entry name" value="HEME OXYGENASE HI_0854-RELATED"/>
    <property type="match status" value="1"/>
</dbReference>
<proteinExistence type="predicted"/>
<organism evidence="3 4">
    <name type="scientific">Actinomadura vinacea</name>
    <dbReference type="NCBI Taxonomy" id="115336"/>
    <lineage>
        <taxon>Bacteria</taxon>
        <taxon>Bacillati</taxon>
        <taxon>Actinomycetota</taxon>
        <taxon>Actinomycetes</taxon>
        <taxon>Streptosporangiales</taxon>
        <taxon>Thermomonosporaceae</taxon>
        <taxon>Actinomadura</taxon>
    </lineage>
</organism>
<keyword evidence="4" id="KW-1185">Reference proteome</keyword>
<dbReference type="Gene3D" id="2.30.110.10">
    <property type="entry name" value="Electron Transport, Fmn-binding Protein, Chain A"/>
    <property type="match status" value="1"/>
</dbReference>
<sequence>MSGTSSPFSDAEREYMLGRGVGRLATLGPDGTPHVRPVVYRFNPADGTIDIGGSKLAATQKFRNVLKNPRATFIVDDVAPQGSEAPRPGRGRGVEVRGHAEVLTGHDRLASHHSDELIRIRPGRVITWNLSAEQCDTRGRDVR</sequence>
<dbReference type="SUPFAM" id="SSF50475">
    <property type="entry name" value="FMN-binding split barrel"/>
    <property type="match status" value="1"/>
</dbReference>
<evidence type="ECO:0000313" key="3">
    <source>
        <dbReference type="EMBL" id="GAA2425826.1"/>
    </source>
</evidence>
<feature type="domain" description="Pyridoxamine 5'-phosphate oxidase N-terminal" evidence="2">
    <location>
        <begin position="10"/>
        <end position="112"/>
    </location>
</feature>